<gene>
    <name evidence="5" type="ORF">Ciccas_010745</name>
</gene>
<evidence type="ECO:0000256" key="2">
    <source>
        <dbReference type="PROSITE-ProRule" id="PRU00076"/>
    </source>
</evidence>
<protein>
    <submittedName>
        <fullName evidence="5">Uncharacterized protein</fullName>
    </submittedName>
</protein>
<keyword evidence="6" id="KW-1185">Reference proteome</keyword>
<feature type="domain" description="Laminin G" evidence="3">
    <location>
        <begin position="1"/>
        <end position="233"/>
    </location>
</feature>
<name>A0ABD2PTM2_9PLAT</name>
<proteinExistence type="predicted"/>
<evidence type="ECO:0000313" key="5">
    <source>
        <dbReference type="EMBL" id="KAL3310684.1"/>
    </source>
</evidence>
<dbReference type="CDD" id="cd00110">
    <property type="entry name" value="LamG"/>
    <property type="match status" value="2"/>
</dbReference>
<dbReference type="Proteomes" id="UP001626550">
    <property type="component" value="Unassembled WGS sequence"/>
</dbReference>
<dbReference type="GO" id="GO:0016020">
    <property type="term" value="C:membrane"/>
    <property type="evidence" value="ECO:0007669"/>
    <property type="project" value="UniProtKB-SubCell"/>
</dbReference>
<evidence type="ECO:0000313" key="6">
    <source>
        <dbReference type="Proteomes" id="UP001626550"/>
    </source>
</evidence>
<dbReference type="PROSITE" id="PS50026">
    <property type="entry name" value="EGF_3"/>
    <property type="match status" value="2"/>
</dbReference>
<feature type="domain" description="Laminin G" evidence="3">
    <location>
        <begin position="277"/>
        <end position="477"/>
    </location>
</feature>
<dbReference type="SMART" id="SM00282">
    <property type="entry name" value="LamG"/>
    <property type="match status" value="2"/>
</dbReference>
<dbReference type="PANTHER" id="PTHR15036">
    <property type="entry name" value="PIKACHURIN-LIKE PROTEIN"/>
    <property type="match status" value="1"/>
</dbReference>
<dbReference type="PROSITE" id="PS01186">
    <property type="entry name" value="EGF_2"/>
    <property type="match status" value="2"/>
</dbReference>
<evidence type="ECO:0000256" key="1">
    <source>
        <dbReference type="ARBA" id="ARBA00023157"/>
    </source>
</evidence>
<dbReference type="AlphaFoldDB" id="A0ABD2PTM2"/>
<dbReference type="Gene3D" id="2.60.120.200">
    <property type="match status" value="2"/>
</dbReference>
<comment type="caution">
    <text evidence="5">The sequence shown here is derived from an EMBL/GenBank/DDBJ whole genome shotgun (WGS) entry which is preliminary data.</text>
</comment>
<dbReference type="SUPFAM" id="SSF49899">
    <property type="entry name" value="Concanavalin A-like lectins/glucanases"/>
    <property type="match status" value="2"/>
</dbReference>
<dbReference type="Gene3D" id="2.10.25.10">
    <property type="entry name" value="Laminin"/>
    <property type="match status" value="1"/>
</dbReference>
<feature type="domain" description="EGF-like" evidence="4">
    <location>
        <begin position="1"/>
        <end position="17"/>
    </location>
</feature>
<dbReference type="EMBL" id="JBJKFK010002730">
    <property type="protein sequence ID" value="KAL3310684.1"/>
    <property type="molecule type" value="Genomic_DNA"/>
</dbReference>
<evidence type="ECO:0000259" key="4">
    <source>
        <dbReference type="PROSITE" id="PS50026"/>
    </source>
</evidence>
<dbReference type="InterPro" id="IPR001791">
    <property type="entry name" value="Laminin_G"/>
</dbReference>
<evidence type="ECO:0000259" key="3">
    <source>
        <dbReference type="PROSITE" id="PS50025"/>
    </source>
</evidence>
<dbReference type="InterPro" id="IPR013320">
    <property type="entry name" value="ConA-like_dom_sf"/>
</dbReference>
<dbReference type="InterPro" id="IPR000742">
    <property type="entry name" value="EGF"/>
</dbReference>
<dbReference type="PANTHER" id="PTHR15036:SF49">
    <property type="entry name" value="AXOTACTIN"/>
    <property type="match status" value="1"/>
</dbReference>
<accession>A0ABD2PTM2</accession>
<sequence length="525" mass="56076">MTAQCDCPVGFNGKRCQKTEVGVVPNGFAWSSPIGGCIEAHLSLYFVGQPASGSSITSPLLLLYAGPVGLTEVTSGRTHQGDFIAVELVSSSSLSVAYDLGSGPTKGTLSMSNSVNIFDGSWHRLDLWLTSKSSGAVVGMMVDQCAGPGTCLLEVPYSPISNLNVALNTGLNPLQLGGRIDMSNPTQYPSSLSKNGFDGGIRDLIFNGETLDLYQRGTGLNAYTRHPSLAASCQSTSGADLCLNRGKCIGRWAGSAGSGSCECHAGYRGAFCEMQVRSRDISTVNSYLQISMNALPTNLVTFTDLHLQFRTRSPNGAILFWPSNQPNYFKNQSIEVGLRNGQLTARLNFGDFVFREVTLARTNINDGMWHSFRIIRTLNSYMLTLDDASAAGMAKILLPTTQSLNTFALGNAIYLGSRVESARAGDQTVVSSFAPGCVSDLRVNGVWLPVTDSEQNDLRSSSPVTSIMSVGTTADNCQADTPCPTSGITCPGSLTCVPSWRPTNGYFCGYVTNIQCASPRKRRIN</sequence>
<reference evidence="5 6" key="1">
    <citation type="submission" date="2024-11" db="EMBL/GenBank/DDBJ databases">
        <title>Adaptive evolution of stress response genes in parasites aligns with host niche diversity.</title>
        <authorList>
            <person name="Hahn C."/>
            <person name="Resl P."/>
        </authorList>
    </citation>
    <scope>NUCLEOTIDE SEQUENCE [LARGE SCALE GENOMIC DNA]</scope>
    <source>
        <strain evidence="5">EGGRZ-B1_66</strain>
        <tissue evidence="5">Body</tissue>
    </source>
</reference>
<keyword evidence="2" id="KW-0245">EGF-like domain</keyword>
<dbReference type="PROSITE" id="PS50025">
    <property type="entry name" value="LAM_G_DOMAIN"/>
    <property type="match status" value="2"/>
</dbReference>
<feature type="domain" description="EGF-like" evidence="4">
    <location>
        <begin position="229"/>
        <end position="273"/>
    </location>
</feature>
<dbReference type="Pfam" id="PF02210">
    <property type="entry name" value="Laminin_G_2"/>
    <property type="match status" value="2"/>
</dbReference>
<feature type="disulfide bond" evidence="2">
    <location>
        <begin position="7"/>
        <end position="16"/>
    </location>
</feature>
<keyword evidence="1 2" id="KW-1015">Disulfide bond</keyword>
<organism evidence="5 6">
    <name type="scientific">Cichlidogyrus casuarinus</name>
    <dbReference type="NCBI Taxonomy" id="1844966"/>
    <lineage>
        <taxon>Eukaryota</taxon>
        <taxon>Metazoa</taxon>
        <taxon>Spiralia</taxon>
        <taxon>Lophotrochozoa</taxon>
        <taxon>Platyhelminthes</taxon>
        <taxon>Monogenea</taxon>
        <taxon>Monopisthocotylea</taxon>
        <taxon>Dactylogyridea</taxon>
        <taxon>Ancyrocephalidae</taxon>
        <taxon>Cichlidogyrus</taxon>
    </lineage>
</organism>
<dbReference type="SMART" id="SM00181">
    <property type="entry name" value="EGF"/>
    <property type="match status" value="1"/>
</dbReference>
<dbReference type="PROSITE" id="PS00022">
    <property type="entry name" value="EGF_1"/>
    <property type="match status" value="2"/>
</dbReference>
<feature type="disulfide bond" evidence="2">
    <location>
        <begin position="263"/>
        <end position="272"/>
    </location>
</feature>
<dbReference type="InterPro" id="IPR050372">
    <property type="entry name" value="Neurexin-related_CASP"/>
</dbReference>
<comment type="caution">
    <text evidence="2">Lacks conserved residue(s) required for the propagation of feature annotation.</text>
</comment>